<name>A0A6G8R1M4_9CAUD</name>
<evidence type="ECO:0000256" key="1">
    <source>
        <dbReference type="SAM" id="MobiDB-lite"/>
    </source>
</evidence>
<reference evidence="2 3" key="1">
    <citation type="submission" date="2020-02" db="EMBL/GenBank/DDBJ databases">
        <authorList>
            <person name="Bullock J.N."/>
            <person name="Barnes M.L."/>
            <person name="Kankolongo K.M."/>
            <person name="Dejene B.A."/>
            <person name="Lindsay P.E."/>
            <person name="Bhuiyan S."/>
            <person name="Nayek S."/>
            <person name="Hughes L.E."/>
            <person name="Garlena R.A."/>
            <person name="Russell D.A."/>
            <person name="Pope W.H."/>
            <person name="Jacobs-Sera D."/>
            <person name="Hatfull G.F."/>
        </authorList>
    </citation>
    <scope>NUCLEOTIDE SEQUENCE [LARGE SCALE GENOMIC DNA]</scope>
</reference>
<dbReference type="GeneID" id="77927968"/>
<organism evidence="2 3">
    <name type="scientific">Streptomyces phage Wakanda</name>
    <dbReference type="NCBI Taxonomy" id="2713267"/>
    <lineage>
        <taxon>Viruses</taxon>
        <taxon>Duplodnaviria</taxon>
        <taxon>Heunggongvirae</taxon>
        <taxon>Uroviricota</taxon>
        <taxon>Caudoviricetes</taxon>
        <taxon>Stanwilliamsviridae</taxon>
        <taxon>Loccivirinae</taxon>
        <taxon>Wakandavirus</taxon>
        <taxon>Wakandavirus wakanda</taxon>
    </lineage>
</organism>
<dbReference type="KEGG" id="vg:77927968"/>
<dbReference type="RefSeq" id="YP_010652190.1">
    <property type="nucleotide sequence ID" value="NC_070785.1"/>
</dbReference>
<keyword evidence="3" id="KW-1185">Reference proteome</keyword>
<evidence type="ECO:0000313" key="2">
    <source>
        <dbReference type="EMBL" id="QIN94099.1"/>
    </source>
</evidence>
<feature type="region of interest" description="Disordered" evidence="1">
    <location>
        <begin position="43"/>
        <end position="71"/>
    </location>
</feature>
<dbReference type="EMBL" id="MT024865">
    <property type="protein sequence ID" value="QIN94099.1"/>
    <property type="molecule type" value="Genomic_DNA"/>
</dbReference>
<gene>
    <name evidence="2" type="primary">132</name>
    <name evidence="2" type="ORF">SEA_WAKANDA_132</name>
</gene>
<dbReference type="Proteomes" id="UP000501266">
    <property type="component" value="Segment"/>
</dbReference>
<evidence type="ECO:0000313" key="3">
    <source>
        <dbReference type="Proteomes" id="UP000501266"/>
    </source>
</evidence>
<accession>A0A6G8R1M4</accession>
<proteinExistence type="predicted"/>
<protein>
    <submittedName>
        <fullName evidence="2">Uncharacterized protein</fullName>
    </submittedName>
</protein>
<sequence length="71" mass="8167">MTKKYIEPGKRLMDLAYVRDGKLVHTGEALVLALLIATRGKTKRGNDEVKHLAKMLDDPNQEKPKRKPRRK</sequence>
<feature type="compositionally biased region" description="Basic and acidic residues" evidence="1">
    <location>
        <begin position="44"/>
        <end position="63"/>
    </location>
</feature>